<dbReference type="Proteomes" id="UP000812966">
    <property type="component" value="Unassembled WGS sequence"/>
</dbReference>
<sequence>MDDEDDFGGYGSEELSVRVTRKPIASTSIAPAKRKPSTAKTSSASSSTTAKAVKAGARGGAARGRGKAAGTRGRGRPKAVQETRDDEREEDDEQEVIDIEADVGSEDDKDEENEKDDEDVDMDDPEPEPVRAGRPKRGETAKETANGSKPPSKAVAPESKVSRGKSTATSGTEDNPTSREQDLERELTKIKSQLTRRTEERDSLDKQFKELSAKKGGEMEKLYDKLKEKSDDQARAQDKIIETLEQLNKKLNSQVVVLEQSLGENKKNSTSHEDRLREEKSRAEKLEKEKKELQAALDKAKAVPPAAPLPPDLKKLEEEVKQWKAQVNVYKGKVEEKQTEINTLTQDLEQEIKISKAALAESQRQAAAMSKMTKSPGVSTSAKDVAADREQNEQIIKLYEDMTNLMVPKVNIVRGGNGEEVTFVCVQTVDGRSMSFKIKIYKKASPDPAQPGSWIYTKVMRYIPLDLELQDQAFVDALGVFKDSLEMPMDQAMAFWTNLRDSMTQDEEE</sequence>
<feature type="compositionally biased region" description="Basic and acidic residues" evidence="1">
    <location>
        <begin position="128"/>
        <end position="142"/>
    </location>
</feature>
<feature type="compositionally biased region" description="Basic and acidic residues" evidence="1">
    <location>
        <begin position="264"/>
        <end position="301"/>
    </location>
</feature>
<accession>A0A8K0JIV1</accession>
<comment type="caution">
    <text evidence="2">The sequence shown here is derived from an EMBL/GenBank/DDBJ whole genome shotgun (WGS) entry which is preliminary data.</text>
</comment>
<dbReference type="GO" id="GO:0005730">
    <property type="term" value="C:nucleolus"/>
    <property type="evidence" value="ECO:0007669"/>
    <property type="project" value="TreeGrafter"/>
</dbReference>
<dbReference type="GO" id="GO:0045144">
    <property type="term" value="P:meiotic sister chromatid segregation"/>
    <property type="evidence" value="ECO:0007669"/>
    <property type="project" value="TreeGrafter"/>
</dbReference>
<dbReference type="InterPro" id="IPR040349">
    <property type="entry name" value="Csm1/Pcs1"/>
</dbReference>
<dbReference type="AlphaFoldDB" id="A0A8K0JIV1"/>
<dbReference type="PANTHER" id="PTHR28006:SF1">
    <property type="entry name" value="MONOPOLIN COMPLEX SUBUNIT CSM1"/>
    <property type="match status" value="1"/>
</dbReference>
<feature type="compositionally biased region" description="Polar residues" evidence="1">
    <location>
        <begin position="164"/>
        <end position="175"/>
    </location>
</feature>
<dbReference type="InterPro" id="IPR038608">
    <property type="entry name" value="Csm1/Pcs1_C_sf"/>
</dbReference>
<dbReference type="GO" id="GO:0051315">
    <property type="term" value="P:attachment of mitotic spindle microtubules to kinetochore"/>
    <property type="evidence" value="ECO:0007669"/>
    <property type="project" value="TreeGrafter"/>
</dbReference>
<feature type="region of interest" description="Disordered" evidence="1">
    <location>
        <begin position="1"/>
        <end position="235"/>
    </location>
</feature>
<dbReference type="GO" id="GO:0033551">
    <property type="term" value="C:monopolin complex"/>
    <property type="evidence" value="ECO:0007669"/>
    <property type="project" value="InterPro"/>
</dbReference>
<dbReference type="CDD" id="cd23787">
    <property type="entry name" value="RWD_CSM1"/>
    <property type="match status" value="1"/>
</dbReference>
<keyword evidence="3" id="KW-1185">Reference proteome</keyword>
<proteinExistence type="predicted"/>
<evidence type="ECO:0000313" key="3">
    <source>
        <dbReference type="Proteomes" id="UP000812966"/>
    </source>
</evidence>
<reference evidence="2" key="1">
    <citation type="submission" date="2020-04" db="EMBL/GenBank/DDBJ databases">
        <title>Analysis of mating type loci in Filobasidium floriforme.</title>
        <authorList>
            <person name="Nowrousian M."/>
        </authorList>
    </citation>
    <scope>NUCLEOTIDE SEQUENCE</scope>
    <source>
        <strain evidence="2">CBS 6242</strain>
    </source>
</reference>
<dbReference type="GO" id="GO:0034506">
    <property type="term" value="C:chromosome, centromeric core domain"/>
    <property type="evidence" value="ECO:0007669"/>
    <property type="project" value="TreeGrafter"/>
</dbReference>
<protein>
    <recommendedName>
        <fullName evidence="4">Monopolin complex subunit Csm1/Pcs1 C-terminal domain-containing protein</fullName>
    </recommendedName>
</protein>
<gene>
    <name evidence="2" type="ORF">FFLO_04369</name>
</gene>
<dbReference type="GO" id="GO:1990644">
    <property type="term" value="F:microtubule site clamp"/>
    <property type="evidence" value="ECO:0007669"/>
    <property type="project" value="TreeGrafter"/>
</dbReference>
<dbReference type="GO" id="GO:0072686">
    <property type="term" value="C:mitotic spindle"/>
    <property type="evidence" value="ECO:0007669"/>
    <property type="project" value="TreeGrafter"/>
</dbReference>
<feature type="compositionally biased region" description="Basic and acidic residues" evidence="1">
    <location>
        <begin position="196"/>
        <end position="235"/>
    </location>
</feature>
<feature type="compositionally biased region" description="Acidic residues" evidence="1">
    <location>
        <begin position="87"/>
        <end position="127"/>
    </location>
</feature>
<evidence type="ECO:0000313" key="2">
    <source>
        <dbReference type="EMBL" id="KAG7531372.1"/>
    </source>
</evidence>
<evidence type="ECO:0008006" key="4">
    <source>
        <dbReference type="Google" id="ProtNLM"/>
    </source>
</evidence>
<organism evidence="2 3">
    <name type="scientific">Filobasidium floriforme</name>
    <dbReference type="NCBI Taxonomy" id="5210"/>
    <lineage>
        <taxon>Eukaryota</taxon>
        <taxon>Fungi</taxon>
        <taxon>Dikarya</taxon>
        <taxon>Basidiomycota</taxon>
        <taxon>Agaricomycotina</taxon>
        <taxon>Tremellomycetes</taxon>
        <taxon>Filobasidiales</taxon>
        <taxon>Filobasidiaceae</taxon>
        <taxon>Filobasidium</taxon>
    </lineage>
</organism>
<feature type="compositionally biased region" description="Basic and acidic residues" evidence="1">
    <location>
        <begin position="176"/>
        <end position="189"/>
    </location>
</feature>
<dbReference type="EMBL" id="JABELV010000092">
    <property type="protein sequence ID" value="KAG7531372.1"/>
    <property type="molecule type" value="Genomic_DNA"/>
</dbReference>
<feature type="compositionally biased region" description="Low complexity" evidence="1">
    <location>
        <begin position="38"/>
        <end position="56"/>
    </location>
</feature>
<feature type="region of interest" description="Disordered" evidence="1">
    <location>
        <begin position="259"/>
        <end position="311"/>
    </location>
</feature>
<name>A0A8K0JIV1_9TREE</name>
<dbReference type="PANTHER" id="PTHR28006">
    <property type="entry name" value="MONOPOLIN COMPLEX SUBUNIT CSM1"/>
    <property type="match status" value="1"/>
</dbReference>
<evidence type="ECO:0000256" key="1">
    <source>
        <dbReference type="SAM" id="MobiDB-lite"/>
    </source>
</evidence>
<dbReference type="Gene3D" id="3.90.1150.80">
    <property type="match status" value="1"/>
</dbReference>